<name>A0A9P8RSL8_9PEZI</name>
<protein>
    <submittedName>
        <fullName evidence="2">Uncharacterized protein</fullName>
    </submittedName>
</protein>
<feature type="region of interest" description="Disordered" evidence="1">
    <location>
        <begin position="136"/>
        <end position="161"/>
    </location>
</feature>
<sequence length="260" mass="28425">MATFDPIPYTYVPTAPRPKSTKALYNRAPRRVSILDKIQCIKASCAPPSTPRPPLAVVIDDDSRNDRPGIRKTGTVYDGNDKEDDDDDDDLPTIEDLLYTTLKREGFAMENSSPDHRAQGVEEGVLEVRASFIDHNRSASSDSSGSSRDNPIVQLGDDELNVSDSEVVDDSLYAKSAGLVIGSSSSSETTIESRTLGPPSNPEGYHETGRNDFTTTAQRLQFTEQKAPTSDPIRSYGPSSRPSSEPLHDYIALFEVTFPP</sequence>
<feature type="compositionally biased region" description="Low complexity" evidence="1">
    <location>
        <begin position="183"/>
        <end position="193"/>
    </location>
</feature>
<evidence type="ECO:0000256" key="1">
    <source>
        <dbReference type="SAM" id="MobiDB-lite"/>
    </source>
</evidence>
<dbReference type="Proteomes" id="UP000750711">
    <property type="component" value="Unassembled WGS sequence"/>
</dbReference>
<feature type="region of interest" description="Disordered" evidence="1">
    <location>
        <begin position="1"/>
        <end position="20"/>
    </location>
</feature>
<evidence type="ECO:0000313" key="2">
    <source>
        <dbReference type="EMBL" id="KAH0565140.1"/>
    </source>
</evidence>
<feature type="region of interest" description="Disordered" evidence="1">
    <location>
        <begin position="44"/>
        <end position="92"/>
    </location>
</feature>
<reference evidence="2" key="1">
    <citation type="submission" date="2021-03" db="EMBL/GenBank/DDBJ databases">
        <title>Comparative genomics and phylogenomic investigation of the class Geoglossomycetes provide insights into ecological specialization and systematics.</title>
        <authorList>
            <person name="Melie T."/>
            <person name="Pirro S."/>
            <person name="Miller A.N."/>
            <person name="Quandt A."/>
        </authorList>
    </citation>
    <scope>NUCLEOTIDE SEQUENCE</scope>
    <source>
        <strain evidence="2">CAQ_001_2017</strain>
    </source>
</reference>
<keyword evidence="3" id="KW-1185">Reference proteome</keyword>
<dbReference type="AlphaFoldDB" id="A0A9P8RSL8"/>
<feature type="compositionally biased region" description="Polar residues" evidence="1">
    <location>
        <begin position="211"/>
        <end position="228"/>
    </location>
</feature>
<comment type="caution">
    <text evidence="2">The sequence shown here is derived from an EMBL/GenBank/DDBJ whole genome shotgun (WGS) entry which is preliminary data.</text>
</comment>
<feature type="compositionally biased region" description="Acidic residues" evidence="1">
    <location>
        <begin position="81"/>
        <end position="92"/>
    </location>
</feature>
<dbReference type="EMBL" id="JAGHQM010000132">
    <property type="protein sequence ID" value="KAH0565140.1"/>
    <property type="molecule type" value="Genomic_DNA"/>
</dbReference>
<gene>
    <name evidence="2" type="ORF">GP486_001473</name>
</gene>
<evidence type="ECO:0000313" key="3">
    <source>
        <dbReference type="Proteomes" id="UP000750711"/>
    </source>
</evidence>
<proteinExistence type="predicted"/>
<feature type="compositionally biased region" description="Low complexity" evidence="1">
    <location>
        <begin position="138"/>
        <end position="147"/>
    </location>
</feature>
<accession>A0A9P8RSL8</accession>
<feature type="region of interest" description="Disordered" evidence="1">
    <location>
        <begin position="182"/>
        <end position="247"/>
    </location>
</feature>
<organism evidence="2 3">
    <name type="scientific">Trichoglossum hirsutum</name>
    <dbReference type="NCBI Taxonomy" id="265104"/>
    <lineage>
        <taxon>Eukaryota</taxon>
        <taxon>Fungi</taxon>
        <taxon>Dikarya</taxon>
        <taxon>Ascomycota</taxon>
        <taxon>Pezizomycotina</taxon>
        <taxon>Geoglossomycetes</taxon>
        <taxon>Geoglossales</taxon>
        <taxon>Geoglossaceae</taxon>
        <taxon>Trichoglossum</taxon>
    </lineage>
</organism>